<feature type="transmembrane region" description="Helical" evidence="6">
    <location>
        <begin position="408"/>
        <end position="428"/>
    </location>
</feature>
<sequence length="712" mass="80071">MLYPLRDSFINPTMIARHKGEVPFLVYVLPSIAGIILSVAKGLGVSFLFAAIFCIVFLGFVMLNVFYAKLKVYKFNWLGGALLHLLFFLGGMLMVQLRDTRNAADYFGKRHSEHLVVMVNTEPTLKGKYWHFSADVKASKTQGKTATASGQLILTVLADTANLFKYGDELLIPANYKPVYAPYNPAAFNYKNYLANRHIYYQSFLFPGQYKIVRRNTGNPVIAYSLQLRQHFAKQFMANIKDTDAAAVATTLVLGYKATLSAEVQKVYSKTGTIHVLSVSGAHVAFVYVFINFVLGFLGVSARARWVKSMLSILLIWAYAMLTGFSPPVCRAAIMLSCIIIGRSGFRNVNQINLLAFSAFLLLVYDPLLITDIGFQLSYLAVFGLIVLQPVIFNWFSFENKWTRKFWYLISASLAAQVITFPLSAFYFHQFPLYFLLSNLLIIIPSELALFCGILVMLFGNIRFIGNLIYKGLEYTIIIMNKGLTLIEQQRFSTIDRIWFTGAECALLFIALMAFFYFAFNKCKAILLFSLNCLLLLCVSFTVKTISAENTNSITFLTISKHPAILFKHGHDGVTISDIKPADQLFTYNIKPAADSSGISDLAIHSLTDDYRNNWFLKEGHLIQSLNSTVLLFDKEIENFIPPKKINVSYLYVTSNPQTSVGFLATSYKFDLLIIDSTNSAATLKRLADEASHLKIKFVVLKRNKSLIVVSK</sequence>
<feature type="transmembrane region" description="Helical" evidence="6">
    <location>
        <begin position="276"/>
        <end position="302"/>
    </location>
</feature>
<feature type="transmembrane region" description="Helical" evidence="6">
    <location>
        <begin position="376"/>
        <end position="396"/>
    </location>
</feature>
<dbReference type="AlphaFoldDB" id="A0A7T7FDD3"/>
<proteinExistence type="predicted"/>
<keyword evidence="10" id="KW-1185">Reference proteome</keyword>
<evidence type="ECO:0000313" key="9">
    <source>
        <dbReference type="EMBL" id="QQL51292.1"/>
    </source>
</evidence>
<feature type="transmembrane region" description="Helical" evidence="6">
    <location>
        <begin position="498"/>
        <end position="519"/>
    </location>
</feature>
<dbReference type="NCBIfam" id="TIGR00360">
    <property type="entry name" value="ComEC_N-term"/>
    <property type="match status" value="1"/>
</dbReference>
<dbReference type="Pfam" id="PF03772">
    <property type="entry name" value="Competence"/>
    <property type="match status" value="1"/>
</dbReference>
<evidence type="ECO:0000256" key="1">
    <source>
        <dbReference type="ARBA" id="ARBA00004651"/>
    </source>
</evidence>
<reference evidence="9 10" key="1">
    <citation type="submission" date="2020-12" db="EMBL/GenBank/DDBJ databases">
        <title>HMF7856_wgs.fasta genome submission.</title>
        <authorList>
            <person name="Kang H."/>
            <person name="Kim H."/>
            <person name="Joh K."/>
        </authorList>
    </citation>
    <scope>NUCLEOTIDE SEQUENCE [LARGE SCALE GENOMIC DNA]</scope>
    <source>
        <strain evidence="9 10">HMF7856</strain>
    </source>
</reference>
<evidence type="ECO:0000256" key="3">
    <source>
        <dbReference type="ARBA" id="ARBA00022692"/>
    </source>
</evidence>
<keyword evidence="3 6" id="KW-0812">Transmembrane</keyword>
<dbReference type="Pfam" id="PF13567">
    <property type="entry name" value="DUF4131"/>
    <property type="match status" value="1"/>
</dbReference>
<dbReference type="PANTHER" id="PTHR30619">
    <property type="entry name" value="DNA INTERNALIZATION/COMPETENCE PROTEIN COMEC/REC2"/>
    <property type="match status" value="1"/>
</dbReference>
<protein>
    <submittedName>
        <fullName evidence="9">ComEC family competence protein</fullName>
    </submittedName>
</protein>
<feature type="transmembrane region" description="Helical" evidence="6">
    <location>
        <begin position="352"/>
        <end position="370"/>
    </location>
</feature>
<keyword evidence="4 6" id="KW-1133">Transmembrane helix</keyword>
<evidence type="ECO:0000313" key="10">
    <source>
        <dbReference type="Proteomes" id="UP000429232"/>
    </source>
</evidence>
<feature type="transmembrane region" description="Helical" evidence="6">
    <location>
        <begin position="314"/>
        <end position="340"/>
    </location>
</feature>
<dbReference type="GO" id="GO:0005886">
    <property type="term" value="C:plasma membrane"/>
    <property type="evidence" value="ECO:0007669"/>
    <property type="project" value="UniProtKB-SubCell"/>
</dbReference>
<feature type="transmembrane region" description="Helical" evidence="6">
    <location>
        <begin position="434"/>
        <end position="459"/>
    </location>
</feature>
<keyword evidence="5 6" id="KW-0472">Membrane</keyword>
<dbReference type="InterPro" id="IPR025405">
    <property type="entry name" value="DUF4131"/>
</dbReference>
<dbReference type="PANTHER" id="PTHR30619:SF1">
    <property type="entry name" value="RECOMBINATION PROTEIN 2"/>
    <property type="match status" value="1"/>
</dbReference>
<gene>
    <name evidence="9" type="ORF">GO620_007560</name>
</gene>
<evidence type="ECO:0000259" key="8">
    <source>
        <dbReference type="Pfam" id="PF13567"/>
    </source>
</evidence>
<dbReference type="EMBL" id="CP066775">
    <property type="protein sequence ID" value="QQL51292.1"/>
    <property type="molecule type" value="Genomic_DNA"/>
</dbReference>
<feature type="transmembrane region" description="Helical" evidence="6">
    <location>
        <begin position="47"/>
        <end position="69"/>
    </location>
</feature>
<feature type="transmembrane region" description="Helical" evidence="6">
    <location>
        <begin position="22"/>
        <end position="40"/>
    </location>
</feature>
<dbReference type="InterPro" id="IPR004477">
    <property type="entry name" value="ComEC_N"/>
</dbReference>
<feature type="domain" description="DUF4131" evidence="8">
    <location>
        <begin position="43"/>
        <end position="205"/>
    </location>
</feature>
<name>A0A7T7FDD3_9SPHI</name>
<evidence type="ECO:0000256" key="6">
    <source>
        <dbReference type="SAM" id="Phobius"/>
    </source>
</evidence>
<dbReference type="RefSeq" id="WP_200230799.1">
    <property type="nucleotide sequence ID" value="NZ_CP066775.1"/>
</dbReference>
<keyword evidence="2" id="KW-1003">Cell membrane</keyword>
<evidence type="ECO:0000256" key="2">
    <source>
        <dbReference type="ARBA" id="ARBA00022475"/>
    </source>
</evidence>
<accession>A0A7T7FDD3</accession>
<evidence type="ECO:0000256" key="4">
    <source>
        <dbReference type="ARBA" id="ARBA00022989"/>
    </source>
</evidence>
<dbReference type="Proteomes" id="UP000429232">
    <property type="component" value="Chromosome"/>
</dbReference>
<dbReference type="InterPro" id="IPR052159">
    <property type="entry name" value="Competence_DNA_uptake"/>
</dbReference>
<comment type="subcellular location">
    <subcellularLocation>
        <location evidence="1">Cell membrane</location>
        <topology evidence="1">Multi-pass membrane protein</topology>
    </subcellularLocation>
</comment>
<feature type="transmembrane region" description="Helical" evidence="6">
    <location>
        <begin position="75"/>
        <end position="95"/>
    </location>
</feature>
<feature type="transmembrane region" description="Helical" evidence="6">
    <location>
        <begin position="525"/>
        <end position="543"/>
    </location>
</feature>
<feature type="domain" description="ComEC/Rec2-related protein" evidence="7">
    <location>
        <begin position="252"/>
        <end position="517"/>
    </location>
</feature>
<dbReference type="KEGG" id="mgik:GO620_007560"/>
<evidence type="ECO:0000256" key="5">
    <source>
        <dbReference type="ARBA" id="ARBA00023136"/>
    </source>
</evidence>
<evidence type="ECO:0000259" key="7">
    <source>
        <dbReference type="Pfam" id="PF03772"/>
    </source>
</evidence>
<organism evidence="9 10">
    <name type="scientific">Mucilaginibacter ginkgonis</name>
    <dbReference type="NCBI Taxonomy" id="2682091"/>
    <lineage>
        <taxon>Bacteria</taxon>
        <taxon>Pseudomonadati</taxon>
        <taxon>Bacteroidota</taxon>
        <taxon>Sphingobacteriia</taxon>
        <taxon>Sphingobacteriales</taxon>
        <taxon>Sphingobacteriaceae</taxon>
        <taxon>Mucilaginibacter</taxon>
    </lineage>
</organism>